<proteinExistence type="predicted"/>
<evidence type="ECO:0000256" key="1">
    <source>
        <dbReference type="ARBA" id="ARBA00022729"/>
    </source>
</evidence>
<reference evidence="4 5" key="1">
    <citation type="submission" date="2019-04" db="EMBL/GenBank/DDBJ databases">
        <title>Flavobacterium sp. nov. isolated from construction timber.</title>
        <authorList>
            <person name="Lin S.-Y."/>
            <person name="Chang C.-T."/>
            <person name="Young C.-C."/>
        </authorList>
    </citation>
    <scope>NUCLEOTIDE SEQUENCE [LARGE SCALE GENOMIC DNA]</scope>
    <source>
        <strain evidence="4 5">CC-CTC003</strain>
    </source>
</reference>
<dbReference type="OrthoDB" id="1266341at2"/>
<accession>A0A4S3ZS83</accession>
<name>A0A4S3ZS83_9FLAO</name>
<dbReference type="NCBIfam" id="TIGR04183">
    <property type="entry name" value="Por_Secre_tail"/>
    <property type="match status" value="1"/>
</dbReference>
<organism evidence="4 5">
    <name type="scientific">Flavobacterium supellecticarium</name>
    <dbReference type="NCBI Taxonomy" id="2565924"/>
    <lineage>
        <taxon>Bacteria</taxon>
        <taxon>Pseudomonadati</taxon>
        <taxon>Bacteroidota</taxon>
        <taxon>Flavobacteriia</taxon>
        <taxon>Flavobacteriales</taxon>
        <taxon>Flavobacteriaceae</taxon>
        <taxon>Flavobacterium</taxon>
    </lineage>
</organism>
<dbReference type="Proteomes" id="UP000307507">
    <property type="component" value="Unassembled WGS sequence"/>
</dbReference>
<evidence type="ECO:0000259" key="3">
    <source>
        <dbReference type="Pfam" id="PF18962"/>
    </source>
</evidence>
<keyword evidence="1 2" id="KW-0732">Signal</keyword>
<evidence type="ECO:0000313" key="5">
    <source>
        <dbReference type="Proteomes" id="UP000307507"/>
    </source>
</evidence>
<gene>
    <name evidence="4" type="ORF">E6C50_14105</name>
</gene>
<sequence length="151" mass="16970">MKVAILPLITILSCFLCSSIDTKAQTLHFSYDTAGNQITRALICKECIGVVEPGVNRIARPDTIPLKPKEQLQYYPNPVIDELYLKWSSVNNKLLVSIALYSINGQHIRAFSNLERQSGFKIPFSGYPSGIYSLIFNYTNGEQQVLTIIKK</sequence>
<keyword evidence="5" id="KW-1185">Reference proteome</keyword>
<dbReference type="AlphaFoldDB" id="A0A4S3ZS83"/>
<dbReference type="Pfam" id="PF18962">
    <property type="entry name" value="Por_Secre_tail"/>
    <property type="match status" value="1"/>
</dbReference>
<dbReference type="InterPro" id="IPR026444">
    <property type="entry name" value="Secre_tail"/>
</dbReference>
<dbReference type="RefSeq" id="WP_136403876.1">
    <property type="nucleotide sequence ID" value="NZ_SSNZ01000008.1"/>
</dbReference>
<evidence type="ECO:0000313" key="4">
    <source>
        <dbReference type="EMBL" id="THF48414.1"/>
    </source>
</evidence>
<feature type="domain" description="Secretion system C-terminal sorting" evidence="3">
    <location>
        <begin position="75"/>
        <end position="143"/>
    </location>
</feature>
<comment type="caution">
    <text evidence="4">The sequence shown here is derived from an EMBL/GenBank/DDBJ whole genome shotgun (WGS) entry which is preliminary data.</text>
</comment>
<dbReference type="EMBL" id="SSNZ01000008">
    <property type="protein sequence ID" value="THF48414.1"/>
    <property type="molecule type" value="Genomic_DNA"/>
</dbReference>
<feature type="signal peptide" evidence="2">
    <location>
        <begin position="1"/>
        <end position="24"/>
    </location>
</feature>
<feature type="chain" id="PRO_5020444911" evidence="2">
    <location>
        <begin position="25"/>
        <end position="151"/>
    </location>
</feature>
<protein>
    <submittedName>
        <fullName evidence="4">T9SS type A sorting domain-containing protein</fullName>
    </submittedName>
</protein>
<evidence type="ECO:0000256" key="2">
    <source>
        <dbReference type="SAM" id="SignalP"/>
    </source>
</evidence>